<sequence>MREENNKKSKLSWSNVRKWLNIKTKAQDSNVDCDASEGRDGHGGEWRTSCSEREQGTAKKSRTDRLSKVTTDRIRGRKNDFDVTRVTEFQDYRFQEIVPLNAGNVLGTEDNVPAKKWVSLIRRTLNKNPGANSYGGYRTPSPVPDPVVELDADFEGSLRRQDDFS</sequence>
<name>A0AAV5EI76_ELECO</name>
<protein>
    <submittedName>
        <fullName evidence="3">Uncharacterized protein</fullName>
    </submittedName>
</protein>
<organism evidence="3 4">
    <name type="scientific">Eleusine coracana subsp. coracana</name>
    <dbReference type="NCBI Taxonomy" id="191504"/>
    <lineage>
        <taxon>Eukaryota</taxon>
        <taxon>Viridiplantae</taxon>
        <taxon>Streptophyta</taxon>
        <taxon>Embryophyta</taxon>
        <taxon>Tracheophyta</taxon>
        <taxon>Spermatophyta</taxon>
        <taxon>Magnoliopsida</taxon>
        <taxon>Liliopsida</taxon>
        <taxon>Poales</taxon>
        <taxon>Poaceae</taxon>
        <taxon>PACMAD clade</taxon>
        <taxon>Chloridoideae</taxon>
        <taxon>Cynodonteae</taxon>
        <taxon>Eleusininae</taxon>
        <taxon>Eleusine</taxon>
    </lineage>
</organism>
<dbReference type="PANTHER" id="PTHR45666:SF64">
    <property type="entry name" value="OS07G0175900 PROTEIN"/>
    <property type="match status" value="1"/>
</dbReference>
<reference evidence="3" key="2">
    <citation type="submission" date="2021-12" db="EMBL/GenBank/DDBJ databases">
        <title>Resequencing data analysis of finger millet.</title>
        <authorList>
            <person name="Hatakeyama M."/>
            <person name="Aluri S."/>
            <person name="Balachadran M.T."/>
            <person name="Sivarajan S.R."/>
            <person name="Poveda L."/>
            <person name="Shimizu-Inatsugi R."/>
            <person name="Schlapbach R."/>
            <person name="Sreeman S.M."/>
            <person name="Shimizu K.K."/>
        </authorList>
    </citation>
    <scope>NUCLEOTIDE SEQUENCE</scope>
</reference>
<evidence type="ECO:0000256" key="2">
    <source>
        <dbReference type="SAM" id="MobiDB-lite"/>
    </source>
</evidence>
<dbReference type="GO" id="GO:0046856">
    <property type="term" value="P:phosphatidylinositol dephosphorylation"/>
    <property type="evidence" value="ECO:0007669"/>
    <property type="project" value="TreeGrafter"/>
</dbReference>
<gene>
    <name evidence="3" type="primary">gb10669</name>
    <name evidence="3" type="ORF">PR202_gb10669</name>
</gene>
<dbReference type="AlphaFoldDB" id="A0AAV5EI76"/>
<proteinExistence type="predicted"/>
<dbReference type="Proteomes" id="UP001054889">
    <property type="component" value="Unassembled WGS sequence"/>
</dbReference>
<reference evidence="3" key="1">
    <citation type="journal article" date="2018" name="DNA Res.">
        <title>Multiple hybrid de novo genome assembly of finger millet, an orphan allotetraploid crop.</title>
        <authorList>
            <person name="Hatakeyama M."/>
            <person name="Aluri S."/>
            <person name="Balachadran M.T."/>
            <person name="Sivarajan S.R."/>
            <person name="Patrignani A."/>
            <person name="Gruter S."/>
            <person name="Poveda L."/>
            <person name="Shimizu-Inatsugi R."/>
            <person name="Baeten J."/>
            <person name="Francoijs K.J."/>
            <person name="Nataraja K.N."/>
            <person name="Reddy Y.A.N."/>
            <person name="Phadnis S."/>
            <person name="Ravikumar R.L."/>
            <person name="Schlapbach R."/>
            <person name="Sreeman S.M."/>
            <person name="Shimizu K.K."/>
        </authorList>
    </citation>
    <scope>NUCLEOTIDE SEQUENCE</scope>
</reference>
<keyword evidence="1" id="KW-0378">Hydrolase</keyword>
<dbReference type="GO" id="GO:0004445">
    <property type="term" value="F:inositol-polyphosphate 5-phosphatase activity"/>
    <property type="evidence" value="ECO:0007669"/>
    <property type="project" value="InterPro"/>
</dbReference>
<dbReference type="InterPro" id="IPR045849">
    <property type="entry name" value="IP5P_plant"/>
</dbReference>
<evidence type="ECO:0000313" key="3">
    <source>
        <dbReference type="EMBL" id="GJN23053.1"/>
    </source>
</evidence>
<comment type="caution">
    <text evidence="3">The sequence shown here is derived from an EMBL/GenBank/DDBJ whole genome shotgun (WGS) entry which is preliminary data.</text>
</comment>
<dbReference type="PANTHER" id="PTHR45666">
    <property type="entry name" value="TYPE IV INOSITOL POLYPHOSPHATE 5-PHOSPHATASE 9"/>
    <property type="match status" value="1"/>
</dbReference>
<dbReference type="GO" id="GO:0034485">
    <property type="term" value="F:phosphatidylinositol-3,4,5-trisphosphate 5-phosphatase activity"/>
    <property type="evidence" value="ECO:0007669"/>
    <property type="project" value="TreeGrafter"/>
</dbReference>
<feature type="compositionally biased region" description="Basic and acidic residues" evidence="2">
    <location>
        <begin position="36"/>
        <end position="69"/>
    </location>
</feature>
<accession>A0AAV5EI76</accession>
<evidence type="ECO:0000313" key="4">
    <source>
        <dbReference type="Proteomes" id="UP001054889"/>
    </source>
</evidence>
<evidence type="ECO:0000256" key="1">
    <source>
        <dbReference type="ARBA" id="ARBA00022801"/>
    </source>
</evidence>
<feature type="region of interest" description="Disordered" evidence="2">
    <location>
        <begin position="29"/>
        <end position="69"/>
    </location>
</feature>
<keyword evidence="4" id="KW-1185">Reference proteome</keyword>
<dbReference type="EMBL" id="BQKI01000076">
    <property type="protein sequence ID" value="GJN23053.1"/>
    <property type="molecule type" value="Genomic_DNA"/>
</dbReference>
<dbReference type="GO" id="GO:0004439">
    <property type="term" value="F:phosphatidylinositol-4,5-bisphosphate 5-phosphatase activity"/>
    <property type="evidence" value="ECO:0007669"/>
    <property type="project" value="TreeGrafter"/>
</dbReference>